<accession>A0A6A6PCE5</accession>
<proteinExistence type="predicted"/>
<name>A0A6A6PCE5_9PEZI</name>
<dbReference type="EMBL" id="MU001671">
    <property type="protein sequence ID" value="KAF2461598.1"/>
    <property type="molecule type" value="Genomic_DNA"/>
</dbReference>
<evidence type="ECO:0000313" key="2">
    <source>
        <dbReference type="EMBL" id="KAF2461598.1"/>
    </source>
</evidence>
<dbReference type="InterPro" id="IPR027417">
    <property type="entry name" value="P-loop_NTPase"/>
</dbReference>
<dbReference type="AlphaFoldDB" id="A0A6A6PCE5"/>
<evidence type="ECO:0000259" key="1">
    <source>
        <dbReference type="Pfam" id="PF00271"/>
    </source>
</evidence>
<keyword evidence="3" id="KW-1185">Reference proteome</keyword>
<dbReference type="InterPro" id="IPR001650">
    <property type="entry name" value="Helicase_C-like"/>
</dbReference>
<dbReference type="SUPFAM" id="SSF52540">
    <property type="entry name" value="P-loop containing nucleoside triphosphate hydrolases"/>
    <property type="match status" value="1"/>
</dbReference>
<reference evidence="2" key="1">
    <citation type="journal article" date="2020" name="Stud. Mycol.">
        <title>101 Dothideomycetes genomes: a test case for predicting lifestyles and emergence of pathogens.</title>
        <authorList>
            <person name="Haridas S."/>
            <person name="Albert R."/>
            <person name="Binder M."/>
            <person name="Bloem J."/>
            <person name="Labutti K."/>
            <person name="Salamov A."/>
            <person name="Andreopoulos B."/>
            <person name="Baker S."/>
            <person name="Barry K."/>
            <person name="Bills G."/>
            <person name="Bluhm B."/>
            <person name="Cannon C."/>
            <person name="Castanera R."/>
            <person name="Culley D."/>
            <person name="Daum C."/>
            <person name="Ezra D."/>
            <person name="Gonzalez J."/>
            <person name="Henrissat B."/>
            <person name="Kuo A."/>
            <person name="Liang C."/>
            <person name="Lipzen A."/>
            <person name="Lutzoni F."/>
            <person name="Magnuson J."/>
            <person name="Mondo S."/>
            <person name="Nolan M."/>
            <person name="Ohm R."/>
            <person name="Pangilinan J."/>
            <person name="Park H.-J."/>
            <person name="Ramirez L."/>
            <person name="Alfaro M."/>
            <person name="Sun H."/>
            <person name="Tritt A."/>
            <person name="Yoshinaga Y."/>
            <person name="Zwiers L.-H."/>
            <person name="Turgeon B."/>
            <person name="Goodwin S."/>
            <person name="Spatafora J."/>
            <person name="Crous P."/>
            <person name="Grigoriev I."/>
        </authorList>
    </citation>
    <scope>NUCLEOTIDE SEQUENCE</scope>
    <source>
        <strain evidence="2">ATCC 16933</strain>
    </source>
</reference>
<protein>
    <recommendedName>
        <fullName evidence="1">Helicase C-terminal domain-containing protein</fullName>
    </recommendedName>
</protein>
<dbReference type="Proteomes" id="UP000799766">
    <property type="component" value="Unassembled WGS sequence"/>
</dbReference>
<gene>
    <name evidence="2" type="ORF">BDY21DRAFT_376496</name>
</gene>
<dbReference type="Pfam" id="PF00271">
    <property type="entry name" value="Helicase_C"/>
    <property type="match status" value="1"/>
</dbReference>
<feature type="domain" description="Helicase C-terminal" evidence="1">
    <location>
        <begin position="59"/>
        <end position="153"/>
    </location>
</feature>
<evidence type="ECO:0000313" key="3">
    <source>
        <dbReference type="Proteomes" id="UP000799766"/>
    </source>
</evidence>
<dbReference type="Gene3D" id="3.40.50.300">
    <property type="entry name" value="P-loop containing nucleotide triphosphate hydrolases"/>
    <property type="match status" value="1"/>
</dbReference>
<organism evidence="2 3">
    <name type="scientific">Lineolata rhizophorae</name>
    <dbReference type="NCBI Taxonomy" id="578093"/>
    <lineage>
        <taxon>Eukaryota</taxon>
        <taxon>Fungi</taxon>
        <taxon>Dikarya</taxon>
        <taxon>Ascomycota</taxon>
        <taxon>Pezizomycotina</taxon>
        <taxon>Dothideomycetes</taxon>
        <taxon>Dothideomycetes incertae sedis</taxon>
        <taxon>Lineolatales</taxon>
        <taxon>Lineolataceae</taxon>
        <taxon>Lineolata</taxon>
    </lineage>
</organism>
<dbReference type="OrthoDB" id="4170557at2759"/>
<sequence>MCDLRGINPKTGKKILKGEARPGNDDEDGDVWWEEDIPETQPAVYRRLAWFCERLLEDVVGKGEKILLYASNLIEQYMVELFLTIMGISFMGIDDETNSTERSEIIRNFNAESHEARVLVTTYRTSATALNMQQTCHIAVMFSPTDSANTEIQSGWRL</sequence>